<dbReference type="AlphaFoldDB" id="A0A9N9EMM9"/>
<accession>A0A9N9EMM9</accession>
<protein>
    <submittedName>
        <fullName evidence="1">16764_t:CDS:1</fullName>
    </submittedName>
</protein>
<keyword evidence="2" id="KW-1185">Reference proteome</keyword>
<feature type="non-terminal residue" evidence="1">
    <location>
        <position position="149"/>
    </location>
</feature>
<name>A0A9N9EMM9_9GLOM</name>
<sequence>SCYDEIITLSPLSPLLSSWHDLDNLWAGTFLKAAKNFLDTNTFVTLKEKVESERVGNGLKGYWKKLIKNRKDKENLAPSTITGNYNKEKNEFSGIDADKLKLWKVEIPDEDENMINGLTFHDHDTVYYCQLDEYVNTLMNLERNIFISS</sequence>
<dbReference type="OrthoDB" id="2448690at2759"/>
<evidence type="ECO:0000313" key="2">
    <source>
        <dbReference type="Proteomes" id="UP000789405"/>
    </source>
</evidence>
<gene>
    <name evidence="1" type="ORF">DERYTH_LOCUS11617</name>
</gene>
<dbReference type="Proteomes" id="UP000789405">
    <property type="component" value="Unassembled WGS sequence"/>
</dbReference>
<reference evidence="1" key="1">
    <citation type="submission" date="2021-06" db="EMBL/GenBank/DDBJ databases">
        <authorList>
            <person name="Kallberg Y."/>
            <person name="Tangrot J."/>
            <person name="Rosling A."/>
        </authorList>
    </citation>
    <scope>NUCLEOTIDE SEQUENCE</scope>
    <source>
        <strain evidence="1">MA453B</strain>
    </source>
</reference>
<evidence type="ECO:0000313" key="1">
    <source>
        <dbReference type="EMBL" id="CAG8677801.1"/>
    </source>
</evidence>
<organism evidence="1 2">
    <name type="scientific">Dentiscutata erythropus</name>
    <dbReference type="NCBI Taxonomy" id="1348616"/>
    <lineage>
        <taxon>Eukaryota</taxon>
        <taxon>Fungi</taxon>
        <taxon>Fungi incertae sedis</taxon>
        <taxon>Mucoromycota</taxon>
        <taxon>Glomeromycotina</taxon>
        <taxon>Glomeromycetes</taxon>
        <taxon>Diversisporales</taxon>
        <taxon>Gigasporaceae</taxon>
        <taxon>Dentiscutata</taxon>
    </lineage>
</organism>
<proteinExistence type="predicted"/>
<dbReference type="EMBL" id="CAJVPY010007267">
    <property type="protein sequence ID" value="CAG8677801.1"/>
    <property type="molecule type" value="Genomic_DNA"/>
</dbReference>
<comment type="caution">
    <text evidence="1">The sequence shown here is derived from an EMBL/GenBank/DDBJ whole genome shotgun (WGS) entry which is preliminary data.</text>
</comment>